<feature type="region of interest" description="Disordered" evidence="1">
    <location>
        <begin position="1"/>
        <end position="91"/>
    </location>
</feature>
<sequence length="137" mass="15651">MARGKGLDGYGDPFKELGGLEEKTEEQKEQAKQEESANLPVSEKEKDPQPITEDQPVENKETEPKVSSSLSKYKKKPKYETHVAHNIRIPREMRQDMEKIAKKLGIPLRKNTGFFQEFTIDALRPAIEKAKKELGIE</sequence>
<feature type="compositionally biased region" description="Basic and acidic residues" evidence="1">
    <location>
        <begin position="78"/>
        <end position="91"/>
    </location>
</feature>
<keyword evidence="3" id="KW-1185">Reference proteome</keyword>
<dbReference type="EMBL" id="JACEIP010000034">
    <property type="protein sequence ID" value="MBA4544300.1"/>
    <property type="molecule type" value="Genomic_DNA"/>
</dbReference>
<gene>
    <name evidence="2" type="ORF">H1164_15720</name>
</gene>
<dbReference type="AlphaFoldDB" id="A0A7W1XCV1"/>
<reference evidence="2 3" key="1">
    <citation type="submission" date="2020-07" db="EMBL/GenBank/DDBJ databases">
        <authorList>
            <person name="Feng H."/>
        </authorList>
    </citation>
    <scope>NUCLEOTIDE SEQUENCE [LARGE SCALE GENOMIC DNA]</scope>
    <source>
        <strain evidence="3">s-11</strain>
    </source>
</reference>
<dbReference type="RefSeq" id="WP_033099945.1">
    <property type="nucleotide sequence ID" value="NZ_JACEIP010000034.1"/>
</dbReference>
<accession>A0A7W1XCV1</accession>
<feature type="compositionally biased region" description="Basic and acidic residues" evidence="1">
    <location>
        <begin position="13"/>
        <end position="35"/>
    </location>
</feature>
<protein>
    <submittedName>
        <fullName evidence="2">Uncharacterized protein</fullName>
    </submittedName>
</protein>
<dbReference type="Proteomes" id="UP000530514">
    <property type="component" value="Unassembled WGS sequence"/>
</dbReference>
<evidence type="ECO:0000313" key="2">
    <source>
        <dbReference type="EMBL" id="MBA4544300.1"/>
    </source>
</evidence>
<comment type="caution">
    <text evidence="2">The sequence shown here is derived from an EMBL/GenBank/DDBJ whole genome shotgun (WGS) entry which is preliminary data.</text>
</comment>
<evidence type="ECO:0000256" key="1">
    <source>
        <dbReference type="SAM" id="MobiDB-lite"/>
    </source>
</evidence>
<name>A0A7W1XCV1_9BACL</name>
<evidence type="ECO:0000313" key="3">
    <source>
        <dbReference type="Proteomes" id="UP000530514"/>
    </source>
</evidence>
<proteinExistence type="predicted"/>
<organism evidence="2 3">
    <name type="scientific">Thermoactinomyces daqus</name>
    <dbReference type="NCBI Taxonomy" id="1329516"/>
    <lineage>
        <taxon>Bacteria</taxon>
        <taxon>Bacillati</taxon>
        <taxon>Bacillota</taxon>
        <taxon>Bacilli</taxon>
        <taxon>Bacillales</taxon>
        <taxon>Thermoactinomycetaceae</taxon>
        <taxon>Thermoactinomyces</taxon>
    </lineage>
</organism>